<evidence type="ECO:0000313" key="2">
    <source>
        <dbReference type="EMBL" id="MBA5727466.1"/>
    </source>
</evidence>
<name>A0ABR5ZT23_9PROT</name>
<reference evidence="2 3" key="1">
    <citation type="submission" date="2017-10" db="EMBL/GenBank/DDBJ databases">
        <authorList>
            <person name="Jakob F."/>
        </authorList>
    </citation>
    <scope>NUCLEOTIDE SEQUENCE [LARGE SCALE GENOMIC DNA]</scope>
    <source>
        <strain evidence="2 3">TMW 2.1889</strain>
    </source>
</reference>
<proteinExistence type="predicted"/>
<dbReference type="Proteomes" id="UP000765338">
    <property type="component" value="Unassembled WGS sequence"/>
</dbReference>
<comment type="caution">
    <text evidence="2">The sequence shown here is derived from an EMBL/GenBank/DDBJ whole genome shotgun (WGS) entry which is preliminary data.</text>
</comment>
<evidence type="ECO:0000313" key="3">
    <source>
        <dbReference type="Proteomes" id="UP000765338"/>
    </source>
</evidence>
<evidence type="ECO:0000256" key="1">
    <source>
        <dbReference type="SAM" id="MobiDB-lite"/>
    </source>
</evidence>
<keyword evidence="3" id="KW-1185">Reference proteome</keyword>
<dbReference type="EMBL" id="PDLY01000003">
    <property type="protein sequence ID" value="MBA5727466.1"/>
    <property type="molecule type" value="Genomic_DNA"/>
</dbReference>
<organism evidence="2 3">
    <name type="scientific">Bombella mellum</name>
    <dbReference type="NCBI Taxonomy" id="2039288"/>
    <lineage>
        <taxon>Bacteria</taxon>
        <taxon>Pseudomonadati</taxon>
        <taxon>Pseudomonadota</taxon>
        <taxon>Alphaproteobacteria</taxon>
        <taxon>Acetobacterales</taxon>
        <taxon>Acetobacteraceae</taxon>
        <taxon>Bombella</taxon>
    </lineage>
</organism>
<protein>
    <submittedName>
        <fullName evidence="2">Uncharacterized protein</fullName>
    </submittedName>
</protein>
<accession>A0ABR5ZT23</accession>
<feature type="region of interest" description="Disordered" evidence="1">
    <location>
        <begin position="1"/>
        <end position="21"/>
    </location>
</feature>
<sequence>MRELVAGSLTGPTFRKGDAPGRHGPAVLCSAGYEQDRLIYQRAAGMGLGVAGMVASSADRLVE</sequence>
<gene>
    <name evidence="2" type="ORF">CPA56_05665</name>
</gene>